<dbReference type="Proteomes" id="UP000006443">
    <property type="component" value="Unassembled WGS sequence"/>
</dbReference>
<name>C0GJ97_DETAL</name>
<evidence type="ECO:0000313" key="1">
    <source>
        <dbReference type="EMBL" id="EEG76582.1"/>
    </source>
</evidence>
<accession>C0GJ97</accession>
<dbReference type="RefSeq" id="WP_008518077.1">
    <property type="nucleotide sequence ID" value="NZ_ACJM01000015.1"/>
</dbReference>
<dbReference type="AlphaFoldDB" id="C0GJ97"/>
<sequence>MKHDKEWILVSACLLGVNAKYNAGNNRNAAVLALSGELNLLPVCPEQLGGLPTPRPAAEISGGAGEQVLQGRARVCTAAGQDRSEAFLRGARETLSLAELYGVRAAIFKARSPSCGCGRVYDGSFAGTLQPGDGVTTALLKQKGISVFTEEEVFRLQEWKQIKDS</sequence>
<keyword evidence="2" id="KW-1185">Reference proteome</keyword>
<protein>
    <submittedName>
        <fullName evidence="1">Uncharacterized protein</fullName>
    </submittedName>
</protein>
<dbReference type="eggNOG" id="COG1683">
    <property type="taxonomic scope" value="Bacteria"/>
</dbReference>
<organism evidence="1 2">
    <name type="scientific">Dethiobacter alkaliphilus AHT 1</name>
    <dbReference type="NCBI Taxonomy" id="555088"/>
    <lineage>
        <taxon>Bacteria</taxon>
        <taxon>Bacillati</taxon>
        <taxon>Bacillota</taxon>
        <taxon>Dethiobacteria</taxon>
        <taxon>Dethiobacterales</taxon>
        <taxon>Dethiobacteraceae</taxon>
        <taxon>Dethiobacter</taxon>
    </lineage>
</organism>
<dbReference type="InterPro" id="IPR007553">
    <property type="entry name" value="2-thiour_desulf"/>
</dbReference>
<dbReference type="OrthoDB" id="9797779at2"/>
<dbReference type="STRING" id="555088.DealDRAFT_2556"/>
<dbReference type="Pfam" id="PF04463">
    <property type="entry name" value="2-thiour_desulf"/>
    <property type="match status" value="1"/>
</dbReference>
<dbReference type="PANTHER" id="PTHR30087:SF1">
    <property type="entry name" value="HYPOTHETICAL CYTOSOLIC PROTEIN"/>
    <property type="match status" value="1"/>
</dbReference>
<comment type="caution">
    <text evidence="1">The sequence shown here is derived from an EMBL/GenBank/DDBJ whole genome shotgun (WGS) entry which is preliminary data.</text>
</comment>
<gene>
    <name evidence="1" type="ORF">DealDRAFT_2556</name>
</gene>
<reference evidence="1 2" key="1">
    <citation type="submission" date="2009-02" db="EMBL/GenBank/DDBJ databases">
        <title>Sequencing of the draft genome and assembly of Dethiobacter alkaliphilus AHT 1.</title>
        <authorList>
            <consortium name="US DOE Joint Genome Institute (JGI-PGF)"/>
            <person name="Lucas S."/>
            <person name="Copeland A."/>
            <person name="Lapidus A."/>
            <person name="Glavina del Rio T."/>
            <person name="Dalin E."/>
            <person name="Tice H."/>
            <person name="Bruce D."/>
            <person name="Goodwin L."/>
            <person name="Pitluck S."/>
            <person name="Larimer F."/>
            <person name="Land M.L."/>
            <person name="Hauser L."/>
            <person name="Muyzer G."/>
        </authorList>
    </citation>
    <scope>NUCLEOTIDE SEQUENCE [LARGE SCALE GENOMIC DNA]</scope>
    <source>
        <strain evidence="1 2">AHT 1</strain>
    </source>
</reference>
<proteinExistence type="predicted"/>
<dbReference type="EMBL" id="ACJM01000015">
    <property type="protein sequence ID" value="EEG76582.1"/>
    <property type="molecule type" value="Genomic_DNA"/>
</dbReference>
<evidence type="ECO:0000313" key="2">
    <source>
        <dbReference type="Proteomes" id="UP000006443"/>
    </source>
</evidence>
<dbReference type="PANTHER" id="PTHR30087">
    <property type="entry name" value="INNER MEMBRANE PROTEIN"/>
    <property type="match status" value="1"/>
</dbReference>